<dbReference type="RefSeq" id="WP_106265502.1">
    <property type="nucleotide sequence ID" value="NZ_PVTQ01000009.1"/>
</dbReference>
<reference evidence="2 3" key="1">
    <citation type="submission" date="2018-03" db="EMBL/GenBank/DDBJ databases">
        <title>Genomic Encyclopedia of Archaeal and Bacterial Type Strains, Phase II (KMG-II): from individual species to whole genera.</title>
        <authorList>
            <person name="Goeker M."/>
        </authorList>
    </citation>
    <scope>NUCLEOTIDE SEQUENCE [LARGE SCALE GENOMIC DNA]</scope>
    <source>
        <strain evidence="2 3">DSM 100212</strain>
    </source>
</reference>
<dbReference type="InterPro" id="IPR010893">
    <property type="entry name" value="NiFe-hyd_mat_HyaE"/>
</dbReference>
<dbReference type="CDD" id="cd02965">
    <property type="entry name" value="HyaE"/>
    <property type="match status" value="1"/>
</dbReference>
<dbReference type="Proteomes" id="UP000238392">
    <property type="component" value="Unassembled WGS sequence"/>
</dbReference>
<protein>
    <submittedName>
        <fullName evidence="2">Hydrogenase-1 operon protein HyaE</fullName>
    </submittedName>
</protein>
<evidence type="ECO:0000313" key="3">
    <source>
        <dbReference type="Proteomes" id="UP000238392"/>
    </source>
</evidence>
<dbReference type="Gene3D" id="3.40.30.10">
    <property type="entry name" value="Glutaredoxin"/>
    <property type="match status" value="1"/>
</dbReference>
<gene>
    <name evidence="2" type="ORF">CLV74_10929</name>
</gene>
<dbReference type="AlphaFoldDB" id="A0A2T0WLX9"/>
<name>A0A2T0WLX9_9RHOB</name>
<dbReference type="InterPro" id="IPR036249">
    <property type="entry name" value="Thioredoxin-like_sf"/>
</dbReference>
<dbReference type="EMBL" id="PVTQ01000009">
    <property type="protein sequence ID" value="PRY87709.1"/>
    <property type="molecule type" value="Genomic_DNA"/>
</dbReference>
<evidence type="ECO:0000256" key="1">
    <source>
        <dbReference type="ARBA" id="ARBA00009004"/>
    </source>
</evidence>
<comment type="caution">
    <text evidence="2">The sequence shown here is derived from an EMBL/GenBank/DDBJ whole genome shotgun (WGS) entry which is preliminary data.</text>
</comment>
<dbReference type="OrthoDB" id="6560050at2"/>
<comment type="similarity">
    <text evidence="1">Belongs to the HupG/HyaE family.</text>
</comment>
<keyword evidence="3" id="KW-1185">Reference proteome</keyword>
<evidence type="ECO:0000313" key="2">
    <source>
        <dbReference type="EMBL" id="PRY87709.1"/>
    </source>
</evidence>
<proteinExistence type="inferred from homology"/>
<dbReference type="SUPFAM" id="SSF52833">
    <property type="entry name" value="Thioredoxin-like"/>
    <property type="match status" value="1"/>
</dbReference>
<organism evidence="2 3">
    <name type="scientific">Donghicola tyrosinivorans</name>
    <dbReference type="NCBI Taxonomy" id="1652492"/>
    <lineage>
        <taxon>Bacteria</taxon>
        <taxon>Pseudomonadati</taxon>
        <taxon>Pseudomonadota</taxon>
        <taxon>Alphaproteobacteria</taxon>
        <taxon>Rhodobacterales</taxon>
        <taxon>Roseobacteraceae</taxon>
        <taxon>Donghicola</taxon>
    </lineage>
</organism>
<sequence>MTHPLIDRLVTEFSWPNLASAHDVTEFTARPGVHVLFVPGDPKRNLETADVAVILPELKQAFQGRFDCAVVDDAIEQQVREDTRVLKTPSLIFYRDGQMIGGIPRVRDWDEYMARITQILAQTATCEIADA</sequence>
<accession>A0A2T0WLX9</accession>
<dbReference type="Pfam" id="PF07449">
    <property type="entry name" value="HyaE"/>
    <property type="match status" value="1"/>
</dbReference>